<dbReference type="SUPFAM" id="SSF56176">
    <property type="entry name" value="FAD-binding/transporter-associated domain-like"/>
    <property type="match status" value="1"/>
</dbReference>
<dbReference type="InterPro" id="IPR036318">
    <property type="entry name" value="FAD-bd_PCMH-like_sf"/>
</dbReference>
<protein>
    <submittedName>
        <fullName evidence="11">Molybdopterin binding aldehyde oxidase/xanthine dehydrogenase</fullName>
    </submittedName>
</protein>
<accession>A0A2T6ZL59</accession>
<dbReference type="InterPro" id="IPR036010">
    <property type="entry name" value="2Fe-2S_ferredoxin-like_sf"/>
</dbReference>
<keyword evidence="9" id="KW-0001">2Fe-2S</keyword>
<dbReference type="Proteomes" id="UP000244722">
    <property type="component" value="Unassembled WGS sequence"/>
</dbReference>
<dbReference type="Pfam" id="PF02738">
    <property type="entry name" value="MoCoBD_1"/>
    <property type="match status" value="1"/>
</dbReference>
<dbReference type="SUPFAM" id="SSF56003">
    <property type="entry name" value="Molybdenum cofactor-binding domain"/>
    <property type="match status" value="1"/>
</dbReference>
<feature type="binding site" evidence="8">
    <location>
        <position position="780"/>
    </location>
    <ligand>
        <name>substrate</name>
    </ligand>
</feature>
<feature type="non-terminal residue" evidence="11">
    <location>
        <position position="1"/>
    </location>
</feature>
<dbReference type="SMART" id="SM01008">
    <property type="entry name" value="Ald_Xan_dh_C"/>
    <property type="match status" value="1"/>
</dbReference>
<reference evidence="11 12" key="1">
    <citation type="submission" date="2017-04" db="EMBL/GenBank/DDBJ databases">
        <title>Draft genome sequence of Tuber borchii Vittad., a whitish edible truffle.</title>
        <authorList>
            <consortium name="DOE Joint Genome Institute"/>
            <person name="Murat C."/>
            <person name="Kuo A."/>
            <person name="Barry K.W."/>
            <person name="Clum A."/>
            <person name="Dockter R.B."/>
            <person name="Fauchery L."/>
            <person name="Iotti M."/>
            <person name="Kohler A."/>
            <person name="Labutti K."/>
            <person name="Lindquist E.A."/>
            <person name="Lipzen A."/>
            <person name="Ohm R.A."/>
            <person name="Wang M."/>
            <person name="Grigoriev I.V."/>
            <person name="Zambonelli A."/>
            <person name="Martin F.M."/>
        </authorList>
    </citation>
    <scope>NUCLEOTIDE SEQUENCE [LARGE SCALE GENOMIC DNA]</scope>
    <source>
        <strain evidence="11 12">Tbo3840</strain>
    </source>
</reference>
<dbReference type="Pfam" id="PF20256">
    <property type="entry name" value="MoCoBD_2"/>
    <property type="match status" value="1"/>
</dbReference>
<dbReference type="GO" id="GO:0016491">
    <property type="term" value="F:oxidoreductase activity"/>
    <property type="evidence" value="ECO:0007669"/>
    <property type="project" value="UniProtKB-KW"/>
</dbReference>
<dbReference type="InterPro" id="IPR000674">
    <property type="entry name" value="Ald_Oxase/Xan_DH_a/b"/>
</dbReference>
<dbReference type="InterPro" id="IPR012675">
    <property type="entry name" value="Beta-grasp_dom_sf"/>
</dbReference>
<dbReference type="GO" id="GO:0051537">
    <property type="term" value="F:2 iron, 2 sulfur cluster binding"/>
    <property type="evidence" value="ECO:0007669"/>
    <property type="project" value="UniProtKB-KW"/>
</dbReference>
<feature type="domain" description="Aldehyde oxidase/xanthine dehydrogenase a/b hammerhead" evidence="10">
    <location>
        <begin position="580"/>
        <end position="686"/>
    </location>
</feature>
<dbReference type="SUPFAM" id="SSF54292">
    <property type="entry name" value="2Fe-2S ferredoxin-like"/>
    <property type="match status" value="1"/>
</dbReference>
<dbReference type="Gene3D" id="1.10.150.120">
    <property type="entry name" value="[2Fe-2S]-binding domain"/>
    <property type="match status" value="1"/>
</dbReference>
<sequence>GPPNPSASGPTANEALSPLMRITDKGSCQNLYVNGTKITLTKKLRCGVGGCGACTVVVHDVRAGGRIEHLAINSCLAPVLSVEGKHVLTIEALGTTANPHPLQERIAKLHDSQCGFCTPGIVMSLYALLRNAEEMVELEGALDGNLCRYTGYKPILDAVKSFAREDLGSVVFEGEKKTRIEGEDELNGNYISGAKGSGVGGCGLPDGCCKDFLMVRLPADGGSSGDTGSSSETDIIEAEEIPLSDAACGTSLKTCGCDYCCQLPSGGNKATPDAGAPKEETHFPQFNFNQSFMGTRKRSGLGPPLSSNLSTSSTLTLKCKSRSNSSIRSMQYQYMWVTLMVSRAFPLAKLQGEACLEGYNKWGERAFVLEAIRKQLRYFAGRQIQNTATPAGNIVPTSPISNLNPLKTHGVLTLPITEFLHKYRTTALPAEAMITKLTIPLPAEGSREVVKSYKQAKRKDDDIAILTLGFRVILDECGIKYDTLLEDALAAMEKDFPLGFTEPCGMPTCRKTLAFSFLFRFWNEMAAELELGTQEQKVDHEIIEEIHRGVSYRSRDNDNPYEQRVVGKQIPHLSGLKQATGEAEYIDDMSNIEGQLFGGRVLSGLMLSLPKLILHALQIPGVVGYVDINDLENERNLWGSVVKDDPCFAKGSVHSQGQPIGMIYAESTAIAQAAAQLVDVQYEGLPPILTISEAIGAKSFFQYGKMLIRGKPTVEVFKDCDFVFEGVSRMGGQKHFYLETGAAAGIARPEDELVAQVTGVSSSKIVAKVKRIGGGFGGKESKAAQLACILAVAMQKVGRPVRCMLDRAKDIYAGWKVGVSKDGMLQVLDADIDSCYWIPHTHLCGHVCKTNTHSNTAFRQYIAECIMTTIADSLKVSVDELRWKNLYKEGQLIPFLQPIKDWHKSQTHLANTPPTAASAGKLDVRTGSHTGLRTDIKMDVGRSINPAIDYCQIEGAFVQGQGLFTMEETLWHQNGQLFTRGPGTYKIPGFADIPKVFNLGLLKGVKWDNLRGIQSSKGIGGPPLFLGASAVNAARESAALDPPATVEDVQWAKVEAQEGEKGFYVEARVLNQITWIAVWKPKKHSFIKV</sequence>
<dbReference type="GO" id="GO:0005506">
    <property type="term" value="F:iron ion binding"/>
    <property type="evidence" value="ECO:0007669"/>
    <property type="project" value="InterPro"/>
</dbReference>
<evidence type="ECO:0000256" key="5">
    <source>
        <dbReference type="ARBA" id="ARBA00022827"/>
    </source>
</evidence>
<feature type="binding site" evidence="9">
    <location>
        <position position="46"/>
    </location>
    <ligand>
        <name>[2Fe-2S] cluster</name>
        <dbReference type="ChEBI" id="CHEBI:190135"/>
        <label>1</label>
    </ligand>
</feature>
<dbReference type="GO" id="GO:0043546">
    <property type="term" value="F:molybdopterin cofactor binding"/>
    <property type="evidence" value="ECO:0007669"/>
    <property type="project" value="InterPro"/>
</dbReference>
<dbReference type="SUPFAM" id="SSF54665">
    <property type="entry name" value="CO dehydrogenase molybdoprotein N-domain-like"/>
    <property type="match status" value="1"/>
</dbReference>
<dbReference type="Gene3D" id="3.30.365.10">
    <property type="entry name" value="Aldehyde oxidase/xanthine dehydrogenase, molybdopterin binding domain"/>
    <property type="match status" value="2"/>
</dbReference>
<feature type="binding site" evidence="9">
    <location>
        <position position="117"/>
    </location>
    <ligand>
        <name>[2Fe-2S] cluster</name>
        <dbReference type="ChEBI" id="CHEBI:190135"/>
        <label>2</label>
    </ligand>
</feature>
<dbReference type="Gene3D" id="3.30.390.50">
    <property type="entry name" value="CO dehydrogenase flavoprotein, C-terminal domain"/>
    <property type="match status" value="2"/>
</dbReference>
<evidence type="ECO:0000256" key="1">
    <source>
        <dbReference type="ARBA" id="ARBA00006849"/>
    </source>
</evidence>
<keyword evidence="12" id="KW-1185">Reference proteome</keyword>
<dbReference type="InterPro" id="IPR016208">
    <property type="entry name" value="Ald_Oxase/xanthine_DH-like"/>
</dbReference>
<evidence type="ECO:0000313" key="12">
    <source>
        <dbReference type="Proteomes" id="UP000244722"/>
    </source>
</evidence>
<dbReference type="GO" id="GO:0050660">
    <property type="term" value="F:flavin adenine dinucleotide binding"/>
    <property type="evidence" value="ECO:0007669"/>
    <property type="project" value="InterPro"/>
</dbReference>
<feature type="binding site" evidence="9">
    <location>
        <position position="51"/>
    </location>
    <ligand>
        <name>[2Fe-2S] cluster</name>
        <dbReference type="ChEBI" id="CHEBI:190135"/>
        <label>1</label>
    </ligand>
</feature>
<dbReference type="InterPro" id="IPR002346">
    <property type="entry name" value="Mopterin_DH_FAD-bd"/>
</dbReference>
<dbReference type="Gene3D" id="3.30.465.10">
    <property type="match status" value="1"/>
</dbReference>
<feature type="binding site" evidence="8">
    <location>
        <position position="379"/>
    </location>
    <ligand>
        <name>FAD</name>
        <dbReference type="ChEBI" id="CHEBI:57692"/>
    </ligand>
</feature>
<evidence type="ECO:0000256" key="3">
    <source>
        <dbReference type="ARBA" id="ARBA00022630"/>
    </source>
</evidence>
<comment type="similarity">
    <text evidence="1">Belongs to the xanthine dehydrogenase family.</text>
</comment>
<dbReference type="PANTHER" id="PTHR45444">
    <property type="entry name" value="XANTHINE DEHYDROGENASE"/>
    <property type="match status" value="1"/>
</dbReference>
<comment type="cofactor">
    <cofactor evidence="9">
        <name>Mo-molybdopterin</name>
        <dbReference type="ChEBI" id="CHEBI:71302"/>
    </cofactor>
    <text evidence="9">Binds 1 Mo-molybdopterin (Mo-MPT) cofactor per subunit.</text>
</comment>
<evidence type="ECO:0000256" key="9">
    <source>
        <dbReference type="PIRSR" id="PIRSR000127-3"/>
    </source>
</evidence>
<evidence type="ECO:0000259" key="10">
    <source>
        <dbReference type="SMART" id="SM01008"/>
    </source>
</evidence>
<feature type="binding site" evidence="9">
    <location>
        <position position="776"/>
    </location>
    <ligand>
        <name>Mo-molybdopterin</name>
        <dbReference type="ChEBI" id="CHEBI:71302"/>
    </ligand>
    <ligandPart>
        <name>Mo</name>
        <dbReference type="ChEBI" id="CHEBI:28685"/>
    </ligandPart>
</feature>
<comment type="cofactor">
    <cofactor evidence="8">
        <name>FAD</name>
        <dbReference type="ChEBI" id="CHEBI:57692"/>
    </cofactor>
</comment>
<dbReference type="InterPro" id="IPR036884">
    <property type="entry name" value="2Fe-2S-bd_dom_sf"/>
</dbReference>
<keyword evidence="5 8" id="KW-0274">FAD</keyword>
<dbReference type="InterPro" id="IPR006058">
    <property type="entry name" value="2Fe2S_fd_BS"/>
</dbReference>
<evidence type="ECO:0000256" key="8">
    <source>
        <dbReference type="PIRSR" id="PIRSR000127-2"/>
    </source>
</evidence>
<dbReference type="InterPro" id="IPR022407">
    <property type="entry name" value="OxRdtase_Mopterin_BS"/>
</dbReference>
<evidence type="ECO:0000256" key="4">
    <source>
        <dbReference type="ARBA" id="ARBA00022723"/>
    </source>
</evidence>
<dbReference type="EMBL" id="NESQ01000196">
    <property type="protein sequence ID" value="PUU76222.1"/>
    <property type="molecule type" value="Genomic_DNA"/>
</dbReference>
<dbReference type="PROSITE" id="PS00559">
    <property type="entry name" value="MOLYBDOPTERIN_EUK"/>
    <property type="match status" value="1"/>
</dbReference>
<dbReference type="Pfam" id="PF01799">
    <property type="entry name" value="Fer2_2"/>
    <property type="match status" value="1"/>
</dbReference>
<dbReference type="PANTHER" id="PTHR45444:SF3">
    <property type="entry name" value="XANTHINE DEHYDROGENASE"/>
    <property type="match status" value="1"/>
</dbReference>
<keyword evidence="6" id="KW-0560">Oxidoreductase</keyword>
<dbReference type="OrthoDB" id="8300278at2759"/>
<comment type="cofactor">
    <cofactor evidence="9">
        <name>[2Fe-2S] cluster</name>
        <dbReference type="ChEBI" id="CHEBI:190135"/>
    </cofactor>
    <text evidence="9">Binds 2 [2Fe-2S] clusters.</text>
</comment>
<feature type="binding site" evidence="9">
    <location>
        <position position="859"/>
    </location>
    <ligand>
        <name>Mo-molybdopterin</name>
        <dbReference type="ChEBI" id="CHEBI:71302"/>
    </ligand>
    <ligandPart>
        <name>Mo</name>
        <dbReference type="ChEBI" id="CHEBI:28685"/>
    </ligandPart>
</feature>
<dbReference type="Pfam" id="PF01315">
    <property type="entry name" value="Ald_Xan_dh_C"/>
    <property type="match status" value="1"/>
</dbReference>
<dbReference type="InterPro" id="IPR046867">
    <property type="entry name" value="AldOxase/xan_DH_MoCoBD2"/>
</dbReference>
<dbReference type="AlphaFoldDB" id="A0A2T6ZL59"/>
<name>A0A2T6ZL59_TUBBO</name>
<evidence type="ECO:0000256" key="7">
    <source>
        <dbReference type="ARBA" id="ARBA00023004"/>
    </source>
</evidence>
<feature type="binding site" evidence="9">
    <location>
        <position position="114"/>
    </location>
    <ligand>
        <name>[2Fe-2S] cluster</name>
        <dbReference type="ChEBI" id="CHEBI:190135"/>
        <label>2</label>
    </ligand>
</feature>
<keyword evidence="2 9" id="KW-0500">Molybdenum</keyword>
<dbReference type="STRING" id="42251.A0A2T6ZL59"/>
<dbReference type="InterPro" id="IPR002888">
    <property type="entry name" value="2Fe-2S-bd"/>
</dbReference>
<feature type="binding site" evidence="9">
    <location>
        <position position="54"/>
    </location>
    <ligand>
        <name>[2Fe-2S] cluster</name>
        <dbReference type="ChEBI" id="CHEBI:190135"/>
        <label>1</label>
    </ligand>
</feature>
<feature type="binding site" evidence="9">
    <location>
        <position position="147"/>
    </location>
    <ligand>
        <name>[2Fe-2S] cluster</name>
        <dbReference type="ChEBI" id="CHEBI:190135"/>
        <label>2</label>
    </ligand>
</feature>
<dbReference type="InterPro" id="IPR037165">
    <property type="entry name" value="AldOxase/xan_DH_Mopterin-bd_sf"/>
</dbReference>
<proteinExistence type="inferred from homology"/>
<dbReference type="PROSITE" id="PS00197">
    <property type="entry name" value="2FE2S_FER_1"/>
    <property type="match status" value="1"/>
</dbReference>
<keyword evidence="4 9" id="KW-0479">Metal-binding</keyword>
<comment type="caution">
    <text evidence="11">The sequence shown here is derived from an EMBL/GenBank/DDBJ whole genome shotgun (WGS) entry which is preliminary data.</text>
</comment>
<gene>
    <name evidence="11" type="ORF">B9Z19DRAFT_1088738</name>
</gene>
<keyword evidence="7 9" id="KW-0408">Iron</keyword>
<organism evidence="11 12">
    <name type="scientific">Tuber borchii</name>
    <name type="common">White truffle</name>
    <dbReference type="NCBI Taxonomy" id="42251"/>
    <lineage>
        <taxon>Eukaryota</taxon>
        <taxon>Fungi</taxon>
        <taxon>Dikarya</taxon>
        <taxon>Ascomycota</taxon>
        <taxon>Pezizomycotina</taxon>
        <taxon>Pezizomycetes</taxon>
        <taxon>Pezizales</taxon>
        <taxon>Tuberaceae</taxon>
        <taxon>Tuber</taxon>
    </lineage>
</organism>
<dbReference type="InterPro" id="IPR036856">
    <property type="entry name" value="Ald_Oxase/Xan_DH_a/b_sf"/>
</dbReference>
<feature type="binding site" evidence="9">
    <location>
        <position position="75"/>
    </location>
    <ligand>
        <name>[2Fe-2S] cluster</name>
        <dbReference type="ChEBI" id="CHEBI:190135"/>
        <label>1</label>
    </ligand>
</feature>
<evidence type="ECO:0000256" key="2">
    <source>
        <dbReference type="ARBA" id="ARBA00022505"/>
    </source>
</evidence>
<evidence type="ECO:0000256" key="6">
    <source>
        <dbReference type="ARBA" id="ARBA00023002"/>
    </source>
</evidence>
<dbReference type="Pfam" id="PF00941">
    <property type="entry name" value="FAD_binding_5"/>
    <property type="match status" value="1"/>
</dbReference>
<dbReference type="SUPFAM" id="SSF47741">
    <property type="entry name" value="CO dehydrogenase ISP C-domain like"/>
    <property type="match status" value="1"/>
</dbReference>
<dbReference type="Gene3D" id="3.90.1170.50">
    <property type="entry name" value="Aldehyde oxidase/xanthine dehydrogenase, a/b hammerhead"/>
    <property type="match status" value="1"/>
</dbReference>
<evidence type="ECO:0000313" key="11">
    <source>
        <dbReference type="EMBL" id="PUU76222.1"/>
    </source>
</evidence>
<feature type="binding site" evidence="8">
    <location>
        <position position="454"/>
    </location>
    <ligand>
        <name>FAD</name>
        <dbReference type="ChEBI" id="CHEBI:57692"/>
    </ligand>
</feature>
<dbReference type="InterPro" id="IPR036683">
    <property type="entry name" value="CO_DH_flav_C_dom_sf"/>
</dbReference>
<dbReference type="InterPro" id="IPR008274">
    <property type="entry name" value="AldOxase/xan_DH_MoCoBD1"/>
</dbReference>
<dbReference type="SUPFAM" id="SSF55447">
    <property type="entry name" value="CO dehydrogenase flavoprotein C-terminal domain-like"/>
    <property type="match status" value="1"/>
</dbReference>
<keyword evidence="9" id="KW-0411">Iron-sulfur</keyword>
<dbReference type="PIRSF" id="PIRSF000127">
    <property type="entry name" value="Xanthine_DH"/>
    <property type="match status" value="1"/>
</dbReference>
<keyword evidence="3" id="KW-0285">Flavoprotein</keyword>
<dbReference type="Gene3D" id="3.10.20.30">
    <property type="match status" value="1"/>
</dbReference>
<dbReference type="InterPro" id="IPR016169">
    <property type="entry name" value="FAD-bd_PCMH_sub2"/>
</dbReference>